<dbReference type="EMBL" id="FZOS01000010">
    <property type="protein sequence ID" value="SNS62237.1"/>
    <property type="molecule type" value="Genomic_DNA"/>
</dbReference>
<comment type="similarity">
    <text evidence="1 2">Belongs to the outer membrane factor (OMF) (TC 1.B.17) family.</text>
</comment>
<dbReference type="PROSITE" id="PS51257">
    <property type="entry name" value="PROKAR_LIPOPROTEIN"/>
    <property type="match status" value="1"/>
</dbReference>
<gene>
    <name evidence="3" type="ORF">SAMN06295912_110114</name>
</gene>
<evidence type="ECO:0000313" key="3">
    <source>
        <dbReference type="EMBL" id="SNS62237.1"/>
    </source>
</evidence>
<dbReference type="PANTHER" id="PTHR30203:SF32">
    <property type="entry name" value="CATION EFFLUX SYSTEM PROTEIN CUSC"/>
    <property type="match status" value="1"/>
</dbReference>
<dbReference type="Proteomes" id="UP000198281">
    <property type="component" value="Unassembled WGS sequence"/>
</dbReference>
<keyword evidence="2 3" id="KW-0449">Lipoprotein</keyword>
<dbReference type="Pfam" id="PF02321">
    <property type="entry name" value="OEP"/>
    <property type="match status" value="2"/>
</dbReference>
<keyword evidence="2" id="KW-0472">Membrane</keyword>
<protein>
    <submittedName>
        <fullName evidence="3">Efflux transporter, outer membrane factor (OMF) lipoprotein, NodT family</fullName>
    </submittedName>
</protein>
<dbReference type="GO" id="GO:0005886">
    <property type="term" value="C:plasma membrane"/>
    <property type="evidence" value="ECO:0007669"/>
    <property type="project" value="UniProtKB-SubCell"/>
</dbReference>
<keyword evidence="2" id="KW-0812">Transmembrane</keyword>
<keyword evidence="2" id="KW-0564">Palmitate</keyword>
<dbReference type="AlphaFoldDB" id="A0A239FYX0"/>
<dbReference type="NCBIfam" id="TIGR01845">
    <property type="entry name" value="outer_NodT"/>
    <property type="match status" value="1"/>
</dbReference>
<keyword evidence="2" id="KW-0732">Signal</keyword>
<evidence type="ECO:0000256" key="1">
    <source>
        <dbReference type="ARBA" id="ARBA00007613"/>
    </source>
</evidence>
<name>A0A239FYX0_9SPHN</name>
<organism evidence="3 4">
    <name type="scientific">Edaphosphingomonas laterariae</name>
    <dbReference type="NCBI Taxonomy" id="861865"/>
    <lineage>
        <taxon>Bacteria</taxon>
        <taxon>Pseudomonadati</taxon>
        <taxon>Pseudomonadota</taxon>
        <taxon>Alphaproteobacteria</taxon>
        <taxon>Sphingomonadales</taxon>
        <taxon>Rhizorhabdaceae</taxon>
        <taxon>Edaphosphingomonas</taxon>
    </lineage>
</organism>
<dbReference type="InterPro" id="IPR003423">
    <property type="entry name" value="OMP_efflux"/>
</dbReference>
<dbReference type="Gene3D" id="2.20.200.10">
    <property type="entry name" value="Outer membrane efflux proteins (OEP)"/>
    <property type="match status" value="1"/>
</dbReference>
<dbReference type="GO" id="GO:0015562">
    <property type="term" value="F:efflux transmembrane transporter activity"/>
    <property type="evidence" value="ECO:0007669"/>
    <property type="project" value="InterPro"/>
</dbReference>
<dbReference type="Gene3D" id="1.20.1600.10">
    <property type="entry name" value="Outer membrane efflux proteins (OEP)"/>
    <property type="match status" value="1"/>
</dbReference>
<proteinExistence type="inferred from homology"/>
<keyword evidence="2" id="KW-1134">Transmembrane beta strand</keyword>
<dbReference type="InterPro" id="IPR010131">
    <property type="entry name" value="MdtP/NodT-like"/>
</dbReference>
<evidence type="ECO:0000256" key="2">
    <source>
        <dbReference type="RuleBase" id="RU362097"/>
    </source>
</evidence>
<comment type="subcellular location">
    <subcellularLocation>
        <location evidence="2">Cell membrane</location>
        <topology evidence="2">Lipid-anchor</topology>
    </subcellularLocation>
</comment>
<dbReference type="SUPFAM" id="SSF56954">
    <property type="entry name" value="Outer membrane efflux proteins (OEP)"/>
    <property type="match status" value="1"/>
</dbReference>
<reference evidence="4" key="1">
    <citation type="submission" date="2017-06" db="EMBL/GenBank/DDBJ databases">
        <authorList>
            <person name="Varghese N."/>
            <person name="Submissions S."/>
        </authorList>
    </citation>
    <scope>NUCLEOTIDE SEQUENCE [LARGE SCALE GENOMIC DNA]</scope>
    <source>
        <strain evidence="4">LNB2</strain>
    </source>
</reference>
<feature type="signal peptide" evidence="2">
    <location>
        <begin position="1"/>
        <end position="23"/>
    </location>
</feature>
<evidence type="ECO:0000313" key="4">
    <source>
        <dbReference type="Proteomes" id="UP000198281"/>
    </source>
</evidence>
<keyword evidence="4" id="KW-1185">Reference proteome</keyword>
<sequence length="484" mass="51178">MFSSNRPLSLFCLLAGLAGCAPAIDLPPPATPLPARFESQDRAAPAVPAQAIDRWWLLFGDAQLDGLIETALARSTSARSAYFRIREARAIYDQSVASTWPTGNIAASATAQDNNILSGRDVTGQGGRSNSYAASFSPSWELDLFGRLANVREGAAFDYEAAAFDYHASLMVLAADVGTTLFQARAIAVQLADARETLRIAEDLAASAQLGLAHGLVAGGDAARLESDVGNARAEVTRLEASLRATKRSLLVLVGRPDEPTDSLPIEAVLAPPPAIPAAAPGELLIRRPDVRAAQARLEAAAAGVEVDRLNLFPRLTLNASGGLSRTTGPFGVDVGFWSLGAGLAMPVLDRPRLMAQLRMSEARGNQAVVSYESAVQTAFREAENALTATAANRARLVDLDRATDRARYAFDAARKGYGLGLTDLTTLLQSERAWLATRTSYTAAKAQALTDTVSAFRALGGGWSTETPAFIPGQTPLHLPVAR</sequence>
<dbReference type="OrthoDB" id="9770517at2"/>
<feature type="chain" id="PRO_5011829675" evidence="2">
    <location>
        <begin position="24"/>
        <end position="484"/>
    </location>
</feature>
<accession>A0A239FYX0</accession>
<dbReference type="PANTHER" id="PTHR30203">
    <property type="entry name" value="OUTER MEMBRANE CATION EFFLUX PROTEIN"/>
    <property type="match status" value="1"/>
</dbReference>
<dbReference type="RefSeq" id="WP_089219705.1">
    <property type="nucleotide sequence ID" value="NZ_FZOS01000010.1"/>
</dbReference>